<dbReference type="PANTHER" id="PTHR43975:SF2">
    <property type="entry name" value="EG:BACR7A4.14 PROTEIN-RELATED"/>
    <property type="match status" value="1"/>
</dbReference>
<proteinExistence type="predicted"/>
<reference evidence="2" key="1">
    <citation type="submission" date="2021-01" db="EMBL/GenBank/DDBJ databases">
        <authorList>
            <person name="Corre E."/>
            <person name="Pelletier E."/>
            <person name="Niang G."/>
            <person name="Scheremetjew M."/>
            <person name="Finn R."/>
            <person name="Kale V."/>
            <person name="Holt S."/>
            <person name="Cochrane G."/>
            <person name="Meng A."/>
            <person name="Brown T."/>
            <person name="Cohen L."/>
        </authorList>
    </citation>
    <scope>NUCLEOTIDE SEQUENCE</scope>
    <source>
        <strain evidence="2">CCMP1594</strain>
    </source>
</reference>
<dbReference type="EMBL" id="HBJA01005071">
    <property type="protein sequence ID" value="CAE0790575.1"/>
    <property type="molecule type" value="Transcribed_RNA"/>
</dbReference>
<organism evidence="2">
    <name type="scientific">Eutreptiella gymnastica</name>
    <dbReference type="NCBI Taxonomy" id="73025"/>
    <lineage>
        <taxon>Eukaryota</taxon>
        <taxon>Discoba</taxon>
        <taxon>Euglenozoa</taxon>
        <taxon>Euglenida</taxon>
        <taxon>Spirocuta</taxon>
        <taxon>Euglenophyceae</taxon>
        <taxon>Eutreptiales</taxon>
        <taxon>Eutreptiaceae</taxon>
        <taxon>Eutreptiella</taxon>
    </lineage>
</organism>
<dbReference type="InterPro" id="IPR002347">
    <property type="entry name" value="SDR_fam"/>
</dbReference>
<dbReference type="InterPro" id="IPR036291">
    <property type="entry name" value="NAD(P)-bd_dom_sf"/>
</dbReference>
<keyword evidence="1" id="KW-1133">Transmembrane helix</keyword>
<dbReference type="SUPFAM" id="SSF51735">
    <property type="entry name" value="NAD(P)-binding Rossmann-fold domains"/>
    <property type="match status" value="1"/>
</dbReference>
<dbReference type="Gene3D" id="3.40.50.720">
    <property type="entry name" value="NAD(P)-binding Rossmann-like Domain"/>
    <property type="match status" value="1"/>
</dbReference>
<dbReference type="CDD" id="cd05233">
    <property type="entry name" value="SDR_c"/>
    <property type="match status" value="1"/>
</dbReference>
<feature type="transmembrane region" description="Helical" evidence="1">
    <location>
        <begin position="83"/>
        <end position="102"/>
    </location>
</feature>
<dbReference type="Pfam" id="PF13561">
    <property type="entry name" value="adh_short_C2"/>
    <property type="match status" value="1"/>
</dbReference>
<name>A0A7S4C907_9EUGL</name>
<evidence type="ECO:0000313" key="2">
    <source>
        <dbReference type="EMBL" id="CAE0790575.1"/>
    </source>
</evidence>
<protein>
    <submittedName>
        <fullName evidence="2">Uncharacterized protein</fullName>
    </submittedName>
</protein>
<keyword evidence="1" id="KW-0812">Transmembrane</keyword>
<evidence type="ECO:0000256" key="1">
    <source>
        <dbReference type="SAM" id="Phobius"/>
    </source>
</evidence>
<keyword evidence="1" id="KW-0472">Membrane</keyword>
<dbReference type="AlphaFoldDB" id="A0A7S4C907"/>
<dbReference type="PANTHER" id="PTHR43975">
    <property type="entry name" value="ZGC:101858"/>
    <property type="match status" value="1"/>
</dbReference>
<sequence>MGASAARTEALMVSTVSTGVRVPATKMATASRLKVKSVKELLGSQPPGPFVRQEAAVLAPDEMDQEFNIVADAPQQRGFISKALGLFGVASIVAGLFVMFASQQKASERIPLNRNRKWAMAGTTASPPSGVSLMPLQGSTIVIFGGSSGIGKALACEAAKQGAARMFLVGRDAAKLADTCKEVGQHGSSSAVEVRAIDACDEEAVRSFFADEFADGEIDYLVTTPGDDTGVGSLAAPGVTCDAVRQQLDRKLFAQLAAVFAAGDKIRAGGAIVMVSGVLSRRPGAGMGGLAMANAAIETAVKVLANDFGYDGKRVRVNCLSPGLTDTPVHDGADQLKKDCAAAVPLQRIGTAEEMAHTIVFLLGNEFVTGVTIDVDGGFINMP</sequence>
<dbReference type="PRINTS" id="PR00081">
    <property type="entry name" value="GDHRDH"/>
</dbReference>
<gene>
    <name evidence="2" type="ORF">EGYM00163_LOCUS1689</name>
</gene>
<accession>A0A7S4C907</accession>